<evidence type="ECO:0000259" key="2">
    <source>
        <dbReference type="PROSITE" id="PS51151"/>
    </source>
</evidence>
<dbReference type="SUPFAM" id="SSF51182">
    <property type="entry name" value="RmlC-like cupins"/>
    <property type="match status" value="1"/>
</dbReference>
<sequence>MVKLPKEMQKRENSKPKRPQAIKKREGQQFASRQIRRRMQQQGVEMDQINATRVIIEGVEKTLIIDQPEVVLMKQMGQEIYQVIGEAQEYSPEDILIGEKEDVETMEFVDESETKPTSTENEEFIAKKGDSYVFDSNEKHGAIIMEDTDVIDVFNPAREDYK</sequence>
<dbReference type="EMBL" id="BARU01000763">
    <property type="protein sequence ID" value="GAH24642.1"/>
    <property type="molecule type" value="Genomic_DNA"/>
</dbReference>
<organism evidence="3">
    <name type="scientific">marine sediment metagenome</name>
    <dbReference type="NCBI Taxonomy" id="412755"/>
    <lineage>
        <taxon>unclassified sequences</taxon>
        <taxon>metagenomes</taxon>
        <taxon>ecological metagenomes</taxon>
    </lineage>
</organism>
<feature type="region of interest" description="Disordered" evidence="1">
    <location>
        <begin position="1"/>
        <end position="33"/>
    </location>
</feature>
<dbReference type="Pfam" id="PF01849">
    <property type="entry name" value="NAC"/>
    <property type="match status" value="1"/>
</dbReference>
<feature type="compositionally biased region" description="Basic and acidic residues" evidence="1">
    <location>
        <begin position="1"/>
        <end position="15"/>
    </location>
</feature>
<name>X1DWL4_9ZZZZ</name>
<dbReference type="SMART" id="SM01407">
    <property type="entry name" value="NAC"/>
    <property type="match status" value="1"/>
</dbReference>
<protein>
    <recommendedName>
        <fullName evidence="2">NAC-A/B domain-containing protein</fullName>
    </recommendedName>
</protein>
<gene>
    <name evidence="3" type="ORF">S03H2_02324</name>
</gene>
<comment type="caution">
    <text evidence="3">The sequence shown here is derived from an EMBL/GenBank/DDBJ whole genome shotgun (WGS) entry which is preliminary data.</text>
</comment>
<dbReference type="InterPro" id="IPR002715">
    <property type="entry name" value="Nas_poly-pep-assoc_cplx_dom"/>
</dbReference>
<dbReference type="InterPro" id="IPR011051">
    <property type="entry name" value="RmlC_Cupin_sf"/>
</dbReference>
<evidence type="ECO:0000256" key="1">
    <source>
        <dbReference type="SAM" id="MobiDB-lite"/>
    </source>
</evidence>
<dbReference type="AlphaFoldDB" id="X1DWL4"/>
<dbReference type="Gene3D" id="2.60.120.10">
    <property type="entry name" value="Jelly Rolls"/>
    <property type="match status" value="1"/>
</dbReference>
<dbReference type="Gene3D" id="2.20.70.30">
    <property type="entry name" value="Nascent polypeptide-associated complex domain"/>
    <property type="match status" value="1"/>
</dbReference>
<evidence type="ECO:0000313" key="3">
    <source>
        <dbReference type="EMBL" id="GAH24642.1"/>
    </source>
</evidence>
<dbReference type="InterPro" id="IPR014710">
    <property type="entry name" value="RmlC-like_jellyroll"/>
</dbReference>
<dbReference type="PROSITE" id="PS51151">
    <property type="entry name" value="NAC_AB"/>
    <property type="match status" value="1"/>
</dbReference>
<dbReference type="InterPro" id="IPR038187">
    <property type="entry name" value="NAC_A/B_dom_sf"/>
</dbReference>
<reference evidence="3" key="1">
    <citation type="journal article" date="2014" name="Front. Microbiol.">
        <title>High frequency of phylogenetically diverse reductive dehalogenase-homologous genes in deep subseafloor sedimentary metagenomes.</title>
        <authorList>
            <person name="Kawai M."/>
            <person name="Futagami T."/>
            <person name="Toyoda A."/>
            <person name="Takaki Y."/>
            <person name="Nishi S."/>
            <person name="Hori S."/>
            <person name="Arai W."/>
            <person name="Tsubouchi T."/>
            <person name="Morono Y."/>
            <person name="Uchiyama I."/>
            <person name="Ito T."/>
            <person name="Fujiyama A."/>
            <person name="Inagaki F."/>
            <person name="Takami H."/>
        </authorList>
    </citation>
    <scope>NUCLEOTIDE SEQUENCE</scope>
    <source>
        <strain evidence="3">Expedition CK06-06</strain>
    </source>
</reference>
<feature type="domain" description="NAC-A/B" evidence="2">
    <location>
        <begin position="29"/>
        <end position="96"/>
    </location>
</feature>
<proteinExistence type="predicted"/>
<accession>X1DWL4</accession>